<accession>A0A1Y3BP95</accession>
<dbReference type="PANTHER" id="PTHR23506:SF26">
    <property type="entry name" value="MFS-TYPE TRANSPORTER SLC18B1"/>
    <property type="match status" value="1"/>
</dbReference>
<name>A0A1Y3BP95_EURMA</name>
<dbReference type="InterPro" id="IPR020846">
    <property type="entry name" value="MFS_dom"/>
</dbReference>
<dbReference type="PANTHER" id="PTHR23506">
    <property type="entry name" value="GH10249P"/>
    <property type="match status" value="1"/>
</dbReference>
<evidence type="ECO:0000256" key="3">
    <source>
        <dbReference type="ARBA" id="ARBA00022692"/>
    </source>
</evidence>
<dbReference type="GO" id="GO:0016020">
    <property type="term" value="C:membrane"/>
    <property type="evidence" value="ECO:0007669"/>
    <property type="project" value="UniProtKB-SubCell"/>
</dbReference>
<keyword evidence="9" id="KW-1185">Reference proteome</keyword>
<dbReference type="OrthoDB" id="6511931at2759"/>
<dbReference type="InterPro" id="IPR036259">
    <property type="entry name" value="MFS_trans_sf"/>
</dbReference>
<keyword evidence="5 6" id="KW-0472">Membrane</keyword>
<evidence type="ECO:0000313" key="8">
    <source>
        <dbReference type="EMBL" id="OTF82799.1"/>
    </source>
</evidence>
<evidence type="ECO:0000259" key="7">
    <source>
        <dbReference type="PROSITE" id="PS50850"/>
    </source>
</evidence>
<organism evidence="8 9">
    <name type="scientific">Euroglyphus maynei</name>
    <name type="common">Mayne's house dust mite</name>
    <dbReference type="NCBI Taxonomy" id="6958"/>
    <lineage>
        <taxon>Eukaryota</taxon>
        <taxon>Metazoa</taxon>
        <taxon>Ecdysozoa</taxon>
        <taxon>Arthropoda</taxon>
        <taxon>Chelicerata</taxon>
        <taxon>Arachnida</taxon>
        <taxon>Acari</taxon>
        <taxon>Acariformes</taxon>
        <taxon>Sarcoptiformes</taxon>
        <taxon>Astigmata</taxon>
        <taxon>Psoroptidia</taxon>
        <taxon>Analgoidea</taxon>
        <taxon>Pyroglyphidae</taxon>
        <taxon>Pyroglyphinae</taxon>
        <taxon>Euroglyphus</taxon>
    </lineage>
</organism>
<protein>
    <recommendedName>
        <fullName evidence="7">Major facilitator superfamily (MFS) profile domain-containing protein</fullName>
    </recommendedName>
</protein>
<feature type="transmembrane region" description="Helical" evidence="6">
    <location>
        <begin position="99"/>
        <end position="125"/>
    </location>
</feature>
<comment type="subcellular location">
    <subcellularLocation>
        <location evidence="1">Membrane</location>
        <topology evidence="1">Multi-pass membrane protein</topology>
    </subcellularLocation>
</comment>
<sequence>MGRPTPSKVLVNRRKTLRRSMSYDTLPKMKNKMIICQPMTIQRRITVPTANKILFTAHKTQHLVLICLAFISFTSMLAMAIIAPFFPTESAKKGMRESINGLVFSVYAFVFMICSPIISVMIPVIGTKMTLIMGIFIAGVSNILFGLLDQIHSLETFTAFCFIVRTFEAVGGTAFSTATYTILMEEFPDNVGTAFVSFQINYPVIIIHFYPSFI</sequence>
<gene>
    <name evidence="8" type="ORF">BLA29_007510</name>
</gene>
<proteinExistence type="predicted"/>
<feature type="transmembrane region" description="Helical" evidence="6">
    <location>
        <begin position="63"/>
        <end position="87"/>
    </location>
</feature>
<keyword evidence="3 6" id="KW-0812">Transmembrane</keyword>
<dbReference type="Gene3D" id="1.20.1250.20">
    <property type="entry name" value="MFS general substrate transporter like domains"/>
    <property type="match status" value="1"/>
</dbReference>
<evidence type="ECO:0000256" key="1">
    <source>
        <dbReference type="ARBA" id="ARBA00004141"/>
    </source>
</evidence>
<evidence type="ECO:0000256" key="6">
    <source>
        <dbReference type="SAM" id="Phobius"/>
    </source>
</evidence>
<evidence type="ECO:0000256" key="5">
    <source>
        <dbReference type="ARBA" id="ARBA00023136"/>
    </source>
</evidence>
<dbReference type="Pfam" id="PF07690">
    <property type="entry name" value="MFS_1"/>
    <property type="match status" value="1"/>
</dbReference>
<dbReference type="InterPro" id="IPR050930">
    <property type="entry name" value="MFS_Vesicular_Transporter"/>
</dbReference>
<keyword evidence="4 6" id="KW-1133">Transmembrane helix</keyword>
<feature type="transmembrane region" description="Helical" evidence="6">
    <location>
        <begin position="131"/>
        <end position="148"/>
    </location>
</feature>
<dbReference type="Proteomes" id="UP000194236">
    <property type="component" value="Unassembled WGS sequence"/>
</dbReference>
<dbReference type="EMBL" id="MUJZ01006687">
    <property type="protein sequence ID" value="OTF82799.1"/>
    <property type="molecule type" value="Genomic_DNA"/>
</dbReference>
<evidence type="ECO:0000256" key="4">
    <source>
        <dbReference type="ARBA" id="ARBA00022989"/>
    </source>
</evidence>
<dbReference type="InterPro" id="IPR011701">
    <property type="entry name" value="MFS"/>
</dbReference>
<dbReference type="AlphaFoldDB" id="A0A1Y3BP95"/>
<evidence type="ECO:0000256" key="2">
    <source>
        <dbReference type="ARBA" id="ARBA00022448"/>
    </source>
</evidence>
<comment type="caution">
    <text evidence="8">The sequence shown here is derived from an EMBL/GenBank/DDBJ whole genome shotgun (WGS) entry which is preliminary data.</text>
</comment>
<dbReference type="GO" id="GO:0022857">
    <property type="term" value="F:transmembrane transporter activity"/>
    <property type="evidence" value="ECO:0007669"/>
    <property type="project" value="InterPro"/>
</dbReference>
<dbReference type="PROSITE" id="PS50850">
    <property type="entry name" value="MFS"/>
    <property type="match status" value="1"/>
</dbReference>
<feature type="domain" description="Major facilitator superfamily (MFS) profile" evidence="7">
    <location>
        <begin position="64"/>
        <end position="214"/>
    </location>
</feature>
<keyword evidence="2" id="KW-0813">Transport</keyword>
<reference evidence="8 9" key="1">
    <citation type="submission" date="2017-03" db="EMBL/GenBank/DDBJ databases">
        <title>Genome Survey of Euroglyphus maynei.</title>
        <authorList>
            <person name="Arlian L.G."/>
            <person name="Morgan M.S."/>
            <person name="Rider S.D."/>
        </authorList>
    </citation>
    <scope>NUCLEOTIDE SEQUENCE [LARGE SCALE GENOMIC DNA]</scope>
    <source>
        <strain evidence="8">Arlian Lab</strain>
        <tissue evidence="8">Whole body</tissue>
    </source>
</reference>
<dbReference type="SUPFAM" id="SSF103473">
    <property type="entry name" value="MFS general substrate transporter"/>
    <property type="match status" value="1"/>
</dbReference>
<evidence type="ECO:0000313" key="9">
    <source>
        <dbReference type="Proteomes" id="UP000194236"/>
    </source>
</evidence>